<dbReference type="InterPro" id="IPR051677">
    <property type="entry name" value="AfsR-DnrI-RedD_regulator"/>
</dbReference>
<proteinExistence type="predicted"/>
<dbReference type="Proteomes" id="UP001167871">
    <property type="component" value="Unassembled WGS sequence"/>
</dbReference>
<dbReference type="PANTHER" id="PTHR35807:SF1">
    <property type="entry name" value="TRANSCRIPTIONAL REGULATOR REDD"/>
    <property type="match status" value="1"/>
</dbReference>
<dbReference type="Pfam" id="PF24681">
    <property type="entry name" value="Kelch_KLHDC2_KLHL20_DRC7"/>
    <property type="match status" value="1"/>
</dbReference>
<dbReference type="PANTHER" id="PTHR35807">
    <property type="entry name" value="TRANSCRIPTIONAL REGULATOR REDD-RELATED"/>
    <property type="match status" value="1"/>
</dbReference>
<sequence length="851" mass="97754">MKVLFVLYILLLWDNYLCYSQGLEFNTNETEQSPKTSLLLSDVNKLLDCEDFLSVQYDLAIHNYASFGYILRFQNSKETAETYSFVFSYDNDVQSYLKFNIETKQCLVTDTLSNATLGSKHWLPIKIDFFLNTDSIHINIGEKDYSINQIGLSSGSISDLLFGSSRFGEEIPSFAIRNLYLSGQQNRLQIPLNENEGNNVHAGDGGIIGEVVNPIWLIGQSYHWNLLYSCSFNTTAGYNYDRINNQFLFFDKDSLLLFSLRNQVGKKVYYAGTHDMNLYLGTNFFNEKDSALYIYEVGNTEGITMSSVSLSTYQCQPISMKGLDFQRHHHSACFDVQAQKYYIFGGFGNRKYTNTLHVYDLLTDTWSVIPLKGDFIAPRFFSSMGYLNTNELLLFGGTGNETGDQSVGKKFYYDLYRINLADSTVSLIRKYASKEENVPVRNLIVSDDKTAFYTLCYPLQQAQSYLRLYKYSLSSGLYEVLGDSIPMESQSILSNSNLYFNVVTNEFYCCTQEFDKHGGNSSVIKLYSLAAPAVNIKALNIYDTSDMSLYEWIIMILCCVVGIVLCYYGIKKGRNRRSVNVMQKNQSGEKSEHTDTVPQTNAQTNAIYLLGNFQVIDKNGKDITVLFSSKVKQLFLIIFIHSVQKKQGISSSFIYGTLWPDKEQSNAKNLKGVTLNKLRKLLGDLEGISLVYQDNLYSMEISEGLFCDYYVCYRILEEIRQGKFSDYNILNLISLLKRGKLLQSFDEAIFDSLKSSFEDELYDLMKVELEYSYLKAEYEQTVWLADVVFLLDPCNDTALWYMLNALCRLKKEELAMEKYYSFIGEYKKDMKIEYGYTYTDLIHLDLRKNFD</sequence>
<name>A0ABT7XAQ4_9BACE</name>
<reference evidence="2" key="1">
    <citation type="submission" date="2023-06" db="EMBL/GenBank/DDBJ databases">
        <authorList>
            <person name="Zeman M."/>
            <person name="Kubasova T."/>
            <person name="Jahodarova E."/>
            <person name="Nykrynova M."/>
            <person name="Rychlik I."/>
        </authorList>
    </citation>
    <scope>NUCLEOTIDE SEQUENCE</scope>
    <source>
        <strain evidence="2">84_SSukc20</strain>
    </source>
</reference>
<dbReference type="RefSeq" id="WP_301935237.1">
    <property type="nucleotide sequence ID" value="NZ_JAUEII010000076.1"/>
</dbReference>
<keyword evidence="1" id="KW-0812">Transmembrane</keyword>
<comment type="caution">
    <text evidence="2">The sequence shown here is derived from an EMBL/GenBank/DDBJ whole genome shotgun (WGS) entry which is preliminary data.</text>
</comment>
<protein>
    <submittedName>
        <fullName evidence="2">Kelch repeat-containing protein</fullName>
    </submittedName>
</protein>
<dbReference type="EMBL" id="JAUEII010000076">
    <property type="protein sequence ID" value="MDN0051170.1"/>
    <property type="molecule type" value="Genomic_DNA"/>
</dbReference>
<dbReference type="InterPro" id="IPR015915">
    <property type="entry name" value="Kelch-typ_b-propeller"/>
</dbReference>
<feature type="transmembrane region" description="Helical" evidence="1">
    <location>
        <begin position="549"/>
        <end position="570"/>
    </location>
</feature>
<evidence type="ECO:0000313" key="3">
    <source>
        <dbReference type="Proteomes" id="UP001167871"/>
    </source>
</evidence>
<keyword evidence="1" id="KW-0472">Membrane</keyword>
<evidence type="ECO:0000313" key="2">
    <source>
        <dbReference type="EMBL" id="MDN0051170.1"/>
    </source>
</evidence>
<reference evidence="2" key="2">
    <citation type="submission" date="2024-05" db="EMBL/GenBank/DDBJ databases">
        <title>Identification and characterization of horizontal gene transfer across gut microbiota members of farm animals based on homology search.</title>
        <authorList>
            <person name="Schwarzerova J."/>
            <person name="Nykrynova M."/>
            <person name="Jureckova K."/>
            <person name="Cejkova D."/>
            <person name="Rychlik I."/>
        </authorList>
    </citation>
    <scope>NUCLEOTIDE SEQUENCE</scope>
    <source>
        <strain evidence="2">84_SSukc20</strain>
    </source>
</reference>
<accession>A0ABT7XAQ4</accession>
<evidence type="ECO:0000256" key="1">
    <source>
        <dbReference type="SAM" id="Phobius"/>
    </source>
</evidence>
<keyword evidence="3" id="KW-1185">Reference proteome</keyword>
<gene>
    <name evidence="2" type="ORF">QVO10_17665</name>
</gene>
<dbReference type="Gene3D" id="2.120.10.80">
    <property type="entry name" value="Kelch-type beta propeller"/>
    <property type="match status" value="1"/>
</dbReference>
<keyword evidence="1" id="KW-1133">Transmembrane helix</keyword>
<organism evidence="2 3">
    <name type="scientific">Bacteroides gallinaceum</name>
    <dbReference type="NCBI Taxonomy" id="1462571"/>
    <lineage>
        <taxon>Bacteria</taxon>
        <taxon>Pseudomonadati</taxon>
        <taxon>Bacteroidota</taxon>
        <taxon>Bacteroidia</taxon>
        <taxon>Bacteroidales</taxon>
        <taxon>Bacteroidaceae</taxon>
        <taxon>Bacteroides</taxon>
    </lineage>
</organism>
<dbReference type="SUPFAM" id="SSF117281">
    <property type="entry name" value="Kelch motif"/>
    <property type="match status" value="1"/>
</dbReference>